<dbReference type="GO" id="GO:0005737">
    <property type="term" value="C:cytoplasm"/>
    <property type="evidence" value="ECO:0007669"/>
    <property type="project" value="UniProtKB-SubCell"/>
</dbReference>
<dbReference type="InterPro" id="IPR026791">
    <property type="entry name" value="DOCK"/>
</dbReference>
<feature type="compositionally biased region" description="Polar residues" evidence="6">
    <location>
        <begin position="1784"/>
        <end position="1802"/>
    </location>
</feature>
<dbReference type="Gene3D" id="2.60.40.150">
    <property type="entry name" value="C2 domain"/>
    <property type="match status" value="1"/>
</dbReference>
<keyword evidence="4" id="KW-0344">Guanine-nucleotide releasing factor</keyword>
<evidence type="ECO:0000256" key="1">
    <source>
        <dbReference type="ARBA" id="ARBA00004496"/>
    </source>
</evidence>
<dbReference type="Pfam" id="PF14429">
    <property type="entry name" value="DOCK-C2"/>
    <property type="match status" value="1"/>
</dbReference>
<sequence>MLMHIRKVEAINNSIGINNTPFSRIQEMTKNWTPPPKDKKVGVAVFNFAETIAGKFSQGWYHGYALKNPTYTGIFPATYVQIKNISGSDTEGWEEENDFDEDELYSDDPVLAEVTSVLLDWRDIWRSLYILRDDEKFNEIQIIMEQLMEMRRTLISGTLTAEQTREMKLKISEKIDNGNDILDLDMTPREDNGERVDIDKHGVIYVFNTHIKCEQKATTNSSLPTNLAGLSPNFSTNFASQSSQNYNFHVSLREFSYGSSIFGSVSDNNNGSLADNVQLRFSLYSGQLSSYISEFVVMRPPEYGAEESGAIFLDVGSLNKCRDLYLVIQVIRIGRMLLHEYKKPGSTSYKRPFAVGVFNISKVASAGVDGNVIEFETRLQACEDKDFHHLHELILKKSGTRYNAVSSGQNSRVVVDVRLMAGELDQLRRDHQLLFHTTPISRKLGFPNTIMPGDVRNDLYLTIDKGTFERGGKAAARNIEVTTMIFDKEGNLIENCIHSAATLNEVGETKVTSPILYHTNSPNWYDTVRLQVPIEKFYGAHIRLEYRHCSAKDRNQTTIKDGNHTLCVYKFDDTSKSNNVSIFYPSASSLKGVSTQEQALIKQGFVKSTKENVYITTKLCSTKLTQNIHLMSLLKWKTNPDITDTLNKVMKLGGEEIVKFLQDVLDALFAMFSTEDGNSTSHSGLVFHVIVSIISYLEDPKFEHFRPVMDNYIAEHFASSLVYKGLLSCVRHCADLVMSTDKQEPIQKCGENEDSFRVDVHLLFNSFNNMMSSTSPTVSSITMVDIARLVTLLFDTIPKYIPSDLLRAKLIAIRSAVNSPVFQDPESRSLLLSTSLIHVKQHLLEKEELRLCSDILGDITLKKTSNSILEPLMRTILQMDRVVVSNIVASLVSCLAGVIQLMSSNHFIKLWEQIVSRKQIKEFLLQSFLLFQELIKVEPFPHEWFYNAFSKDEYFDSQLWTNYFTLGVSFIKQSSLQLENHSESKKKKILKRYGDMRKSMSLQVLSLWEHLGGMKVHFIPGMVGPFLEMTLISEPEIRRSTLPLFYDLLECEYHIKTNFRQVETELIDKLDILVSENKGDEDYKQLFNTILMESLAQKENPIWRENGQSFVLSVTRLLERLLDYRNVIQGDENRDKRMSCTVNLLNFYQSEVNRHEMYLRYIYKLHDLHIPADNYAEAGFTLKLHADQLAWSNRTLHSDLRYPTQKEWQRKELLYLKILDYLDKGKQWEAAIPLTKELADFYERRIYDYQKLSGILKRQAQYFEKIISNSQEELRLDPEYYRVGFYGQGFPLFVRNKEFVYRGMECEKLGTFTQRLLTEYPNAAVLTTNSIPESSILESDSQYIQICCVKPISNYNNLSSDSTYDIPERIRKFHLVNNVDTFQYDRPFHKGQKSVDNEFKTLWIERTTLHIQKPLPGVLRWFEVDRSKTTELSPIQHACETIEIKNREIRHLMSPGSQINKNLTQSLQGVIDAAVNGGISKYQDAFFSPDSVVEHEDFRSRLKAGMYEQVAVLESALTVHEGIVPQELMPLHLHLVERLSVMKKSLPEFNRQTFSDRRKSSSIINTPLPPVPSQKMLPCSDDIMTTSCPFVNDYVWDDGDDDVVDLVGKDPTSKKSRKNDTYAIYSNHRMSINSSSPAKRNTPGGGSTLLTPSSKGMTTGSINRLKKSVERDSGHVSSESFDDAPPLPPRSTCRINNRYSNVFCESPVCEDPPALPRRTSRKIFANSDGESELNLSIASSRSLTPEFPALSPRRSSNILPPPVPPKAASAALPPMPPSDLPLLKSNSAKSCTLASGENSDEA</sequence>
<dbReference type="PANTHER" id="PTHR45653">
    <property type="entry name" value="DEDICATOR OF CYTOKINESIS"/>
    <property type="match status" value="1"/>
</dbReference>
<dbReference type="PROSITE" id="PS51650">
    <property type="entry name" value="C2_DOCK"/>
    <property type="match status" value="1"/>
</dbReference>
<evidence type="ECO:0000256" key="5">
    <source>
        <dbReference type="PROSITE-ProRule" id="PRU00983"/>
    </source>
</evidence>
<keyword evidence="8" id="KW-1185">Reference proteome</keyword>
<dbReference type="InterPro" id="IPR043161">
    <property type="entry name" value="DOCK_C_lobe_A"/>
</dbReference>
<accession>A0A7R8HBU8</accession>
<dbReference type="Pfam" id="PF23554">
    <property type="entry name" value="TPR_DOCK"/>
    <property type="match status" value="3"/>
</dbReference>
<comment type="subcellular location">
    <subcellularLocation>
        <location evidence="1">Cytoplasm</location>
    </subcellularLocation>
</comment>
<comment type="similarity">
    <text evidence="5">Belongs to the DOCK family.</text>
</comment>
<name>A0A7R8HBU8_LEPSM</name>
<dbReference type="Pfam" id="PF16172">
    <property type="entry name" value="DOCK_N"/>
    <property type="match status" value="1"/>
</dbReference>
<dbReference type="GO" id="GO:0007264">
    <property type="term" value="P:small GTPase-mediated signal transduction"/>
    <property type="evidence" value="ECO:0007669"/>
    <property type="project" value="InterPro"/>
</dbReference>
<feature type="region of interest" description="Disordered" evidence="6">
    <location>
        <begin position="1607"/>
        <end position="1692"/>
    </location>
</feature>
<dbReference type="EMBL" id="HG994585">
    <property type="protein sequence ID" value="CAF2988037.1"/>
    <property type="molecule type" value="Genomic_DNA"/>
</dbReference>
<dbReference type="Pfam" id="PF20421">
    <property type="entry name" value="DHR-2_Lobe_C"/>
    <property type="match status" value="1"/>
</dbReference>
<feature type="region of interest" description="Disordered" evidence="6">
    <location>
        <begin position="1746"/>
        <end position="1802"/>
    </location>
</feature>
<dbReference type="InterPro" id="IPR035892">
    <property type="entry name" value="C2_domain_sf"/>
</dbReference>
<proteinExistence type="inferred from homology"/>
<dbReference type="FunFam" id="1.25.40.410:FF:000003">
    <property type="entry name" value="Dedicator of cytokinesis protein 4"/>
    <property type="match status" value="1"/>
</dbReference>
<gene>
    <name evidence="7" type="ORF">LSAA_11076</name>
</gene>
<dbReference type="Pfam" id="PF20422">
    <property type="entry name" value="DHR-2_Lobe_B"/>
    <property type="match status" value="1"/>
</dbReference>
<dbReference type="Pfam" id="PF06920">
    <property type="entry name" value="DHR-2_Lobe_A"/>
    <property type="match status" value="1"/>
</dbReference>
<evidence type="ECO:0000313" key="8">
    <source>
        <dbReference type="Proteomes" id="UP000675881"/>
    </source>
</evidence>
<evidence type="ECO:0000256" key="6">
    <source>
        <dbReference type="SAM" id="MobiDB-lite"/>
    </source>
</evidence>
<dbReference type="GO" id="GO:0005085">
    <property type="term" value="F:guanyl-nucleotide exchange factor activity"/>
    <property type="evidence" value="ECO:0007669"/>
    <property type="project" value="UniProtKB-KW"/>
</dbReference>
<keyword evidence="3" id="KW-0597">Phosphoprotein</keyword>
<dbReference type="InterPro" id="IPR032376">
    <property type="entry name" value="DOCK_N"/>
</dbReference>
<dbReference type="InterPro" id="IPR056372">
    <property type="entry name" value="TPR_DOCK"/>
</dbReference>
<feature type="compositionally biased region" description="Polar residues" evidence="6">
    <location>
        <begin position="1648"/>
        <end position="1662"/>
    </location>
</feature>
<dbReference type="OrthoDB" id="18896at2759"/>
<evidence type="ECO:0000256" key="4">
    <source>
        <dbReference type="ARBA" id="ARBA00022658"/>
    </source>
</evidence>
<protein>
    <submittedName>
        <fullName evidence="7">DOCK3</fullName>
    </submittedName>
</protein>
<evidence type="ECO:0000256" key="3">
    <source>
        <dbReference type="ARBA" id="ARBA00022553"/>
    </source>
</evidence>
<dbReference type="InterPro" id="IPR027007">
    <property type="entry name" value="C2_DOCK-type_domain"/>
</dbReference>
<dbReference type="Gene3D" id="1.20.1270.350">
    <property type="entry name" value="Dedicator of cytokinesis N-terminal subdomain"/>
    <property type="match status" value="1"/>
</dbReference>
<feature type="compositionally biased region" description="Polar residues" evidence="6">
    <location>
        <begin position="1628"/>
        <end position="1639"/>
    </location>
</feature>
<dbReference type="InterPro" id="IPR046773">
    <property type="entry name" value="DOCKER_Lobe_C"/>
</dbReference>
<organism evidence="7 8">
    <name type="scientific">Lepeophtheirus salmonis</name>
    <name type="common">Salmon louse</name>
    <name type="synonym">Caligus salmonis</name>
    <dbReference type="NCBI Taxonomy" id="72036"/>
    <lineage>
        <taxon>Eukaryota</taxon>
        <taxon>Metazoa</taxon>
        <taxon>Ecdysozoa</taxon>
        <taxon>Arthropoda</taxon>
        <taxon>Crustacea</taxon>
        <taxon>Multicrustacea</taxon>
        <taxon>Hexanauplia</taxon>
        <taxon>Copepoda</taxon>
        <taxon>Siphonostomatoida</taxon>
        <taxon>Caligidae</taxon>
        <taxon>Lepeophtheirus</taxon>
    </lineage>
</organism>
<dbReference type="InterPro" id="IPR043162">
    <property type="entry name" value="DOCK_C_lobe_C"/>
</dbReference>
<evidence type="ECO:0000256" key="2">
    <source>
        <dbReference type="ARBA" id="ARBA00022490"/>
    </source>
</evidence>
<reference evidence="7" key="1">
    <citation type="submission" date="2021-02" db="EMBL/GenBank/DDBJ databases">
        <authorList>
            <person name="Bekaert M."/>
        </authorList>
    </citation>
    <scope>NUCLEOTIDE SEQUENCE</scope>
    <source>
        <strain evidence="7">IoA-00</strain>
    </source>
</reference>
<dbReference type="InterPro" id="IPR046770">
    <property type="entry name" value="DOCKER_Lobe_B"/>
</dbReference>
<dbReference type="PROSITE" id="PS51651">
    <property type="entry name" value="DOCKER"/>
    <property type="match status" value="1"/>
</dbReference>
<dbReference type="Gene3D" id="1.25.40.410">
    <property type="match status" value="1"/>
</dbReference>
<dbReference type="PANTHER" id="PTHR45653:SF12">
    <property type="entry name" value="SPONGE, ISOFORM E"/>
    <property type="match status" value="1"/>
</dbReference>
<dbReference type="GO" id="GO:0031267">
    <property type="term" value="F:small GTPase binding"/>
    <property type="evidence" value="ECO:0007669"/>
    <property type="project" value="TreeGrafter"/>
</dbReference>
<dbReference type="InterPro" id="IPR027357">
    <property type="entry name" value="DOCKER_dom"/>
</dbReference>
<dbReference type="InterPro" id="IPR042455">
    <property type="entry name" value="DOCK_N_sub1"/>
</dbReference>
<keyword evidence="2" id="KW-0963">Cytoplasm</keyword>
<evidence type="ECO:0000313" key="7">
    <source>
        <dbReference type="EMBL" id="CAF2988037.1"/>
    </source>
</evidence>
<dbReference type="Gene3D" id="1.20.58.740">
    <property type="match status" value="1"/>
</dbReference>
<dbReference type="GO" id="GO:0005886">
    <property type="term" value="C:plasma membrane"/>
    <property type="evidence" value="ECO:0007669"/>
    <property type="project" value="TreeGrafter"/>
</dbReference>
<dbReference type="Gene3D" id="2.30.30.40">
    <property type="entry name" value="SH3 Domains"/>
    <property type="match status" value="1"/>
</dbReference>
<dbReference type="Proteomes" id="UP000675881">
    <property type="component" value="Chromosome 6"/>
</dbReference>
<dbReference type="InterPro" id="IPR046769">
    <property type="entry name" value="DOCKER_Lobe_A"/>
</dbReference>